<sequence length="512" mass="55576">MKLTLKKDTDFASIYAKARIAAPEAFGEHSPRNLIDGEWSSAGRSISHFSPIDGSQIVGPAMLNLQQVQDAVHQSVKQDAQWSKTSLEERKIRVSKALELLSEHRDLLAQLIIWEIGKPWKLACADVDRAIEGVQWYLGEIDRQMTGRTPLPGPVSNIASWNYPLSVLVHAELVQLLAGNAVIAKTPTQGGFHSLTLAHALMARAGLPVTLVSGSGSELAPALVSSPELGALAFVGGRNNGRAAASSLKSLAKRHILEQEGLNSWGVWNYSNWDELAAHLTKGFEYAKQRCTAYPRYVVQRRLFPEFLQMYQSVLGSLKFGHPLAVENETDDYPDLHFGPVISAKKAAELRQAFDEAVDRGGIPLYRSSLSSGRFLEGQDQSAYVAPMTVLDPPKAWSIHHSEPFGPLDSIVLVDTEAELISAMNVSNGNLVSSVASDDAAFAARVKEESQAFKFGVNKPRSRGDKAEIFGGRGASWRGAFVGGDLLVQSVTEGDGPLYGNFGDGSRYPEVA</sequence>
<reference evidence="3 4" key="1">
    <citation type="submission" date="2020-05" db="EMBL/GenBank/DDBJ databases">
        <title>Aquirufa sp. strain 15G-AUS-rot a new Aquirufa species.</title>
        <authorList>
            <person name="Pitt A."/>
            <person name="Hahn M.W."/>
        </authorList>
    </citation>
    <scope>NUCLEOTIDE SEQUENCE [LARGE SCALE GENOMIC DNA]</scope>
    <source>
        <strain evidence="3 4">15G-AUS-rot</strain>
    </source>
</reference>
<dbReference type="RefSeq" id="WP_173493943.1">
    <property type="nucleotide sequence ID" value="NZ_CP054056.1"/>
</dbReference>
<dbReference type="InterPro" id="IPR015590">
    <property type="entry name" value="Aldehyde_DH_dom"/>
</dbReference>
<dbReference type="Gene3D" id="3.40.605.10">
    <property type="entry name" value="Aldehyde Dehydrogenase, Chain A, domain 1"/>
    <property type="match status" value="1"/>
</dbReference>
<proteinExistence type="predicted"/>
<gene>
    <name evidence="3" type="ORF">HRU87_05625</name>
</gene>
<dbReference type="InterPro" id="IPR016161">
    <property type="entry name" value="Ald_DH/histidinol_DH"/>
</dbReference>
<evidence type="ECO:0000259" key="2">
    <source>
        <dbReference type="Pfam" id="PF00171"/>
    </source>
</evidence>
<dbReference type="AlphaFoldDB" id="A0A7D4PR02"/>
<accession>A0A7D4PR02</accession>
<dbReference type="InterPro" id="IPR016162">
    <property type="entry name" value="Ald_DH_N"/>
</dbReference>
<dbReference type="GO" id="GO:0016620">
    <property type="term" value="F:oxidoreductase activity, acting on the aldehyde or oxo group of donors, NAD or NADP as acceptor"/>
    <property type="evidence" value="ECO:0007669"/>
    <property type="project" value="InterPro"/>
</dbReference>
<dbReference type="InterPro" id="IPR016163">
    <property type="entry name" value="Ald_DH_C"/>
</dbReference>
<evidence type="ECO:0000313" key="4">
    <source>
        <dbReference type="Proteomes" id="UP000501003"/>
    </source>
</evidence>
<feature type="domain" description="Aldehyde dehydrogenase" evidence="2">
    <location>
        <begin position="42"/>
        <end position="485"/>
    </location>
</feature>
<protein>
    <submittedName>
        <fullName evidence="3">Aldehyde dehydrogenase family protein</fullName>
    </submittedName>
</protein>
<dbReference type="SUPFAM" id="SSF53720">
    <property type="entry name" value="ALDH-like"/>
    <property type="match status" value="1"/>
</dbReference>
<dbReference type="Proteomes" id="UP000501003">
    <property type="component" value="Chromosome"/>
</dbReference>
<keyword evidence="4" id="KW-1185">Reference proteome</keyword>
<evidence type="ECO:0000313" key="3">
    <source>
        <dbReference type="EMBL" id="QKJ25646.1"/>
    </source>
</evidence>
<evidence type="ECO:0000256" key="1">
    <source>
        <dbReference type="ARBA" id="ARBA00023002"/>
    </source>
</evidence>
<dbReference type="EMBL" id="CP054056">
    <property type="protein sequence ID" value="QKJ25646.1"/>
    <property type="molecule type" value="Genomic_DNA"/>
</dbReference>
<dbReference type="Pfam" id="PF00171">
    <property type="entry name" value="Aldedh"/>
    <property type="match status" value="1"/>
</dbReference>
<dbReference type="Gene3D" id="3.40.309.10">
    <property type="entry name" value="Aldehyde Dehydrogenase, Chain A, domain 2"/>
    <property type="match status" value="1"/>
</dbReference>
<keyword evidence="1" id="KW-0560">Oxidoreductase</keyword>
<dbReference type="PANTHER" id="PTHR11699">
    <property type="entry name" value="ALDEHYDE DEHYDROGENASE-RELATED"/>
    <property type="match status" value="1"/>
</dbReference>
<organism evidence="3 4">
    <name type="scientific">Aquiluna borgnonia</name>
    <dbReference type="NCBI Taxonomy" id="2499157"/>
    <lineage>
        <taxon>Bacteria</taxon>
        <taxon>Bacillati</taxon>
        <taxon>Actinomycetota</taxon>
        <taxon>Actinomycetes</taxon>
        <taxon>Micrococcales</taxon>
        <taxon>Microbacteriaceae</taxon>
        <taxon>Luna cluster</taxon>
        <taxon>Luna-1 subcluster</taxon>
        <taxon>Aquiluna</taxon>
    </lineage>
</organism>
<dbReference type="KEGG" id="aqg:HRU87_05625"/>
<name>A0A7D4PR02_9MICO</name>